<feature type="compositionally biased region" description="Basic and acidic residues" evidence="3">
    <location>
        <begin position="181"/>
        <end position="203"/>
    </location>
</feature>
<feature type="compositionally biased region" description="Basic and acidic residues" evidence="3">
    <location>
        <begin position="10"/>
        <end position="27"/>
    </location>
</feature>
<dbReference type="Gene3D" id="3.30.70.330">
    <property type="match status" value="1"/>
</dbReference>
<evidence type="ECO:0000313" key="6">
    <source>
        <dbReference type="Proteomes" id="UP001470230"/>
    </source>
</evidence>
<dbReference type="Pfam" id="PF00076">
    <property type="entry name" value="RRM_1"/>
    <property type="match status" value="1"/>
</dbReference>
<feature type="compositionally biased region" description="Basic and acidic residues" evidence="3">
    <location>
        <begin position="36"/>
        <end position="53"/>
    </location>
</feature>
<feature type="region of interest" description="Disordered" evidence="3">
    <location>
        <begin position="1"/>
        <end position="54"/>
    </location>
</feature>
<accession>A0ABR2JUZ8</accession>
<dbReference type="Proteomes" id="UP001470230">
    <property type="component" value="Unassembled WGS sequence"/>
</dbReference>
<sequence length="212" mass="24985">MSDEPATPPPRDDSENSRSPSPKKDENDASPSPPNEEEKEKGKDDDDVKKDSDSVSIYVGNLSYQTDEAELEELFKPLGTILGTKIARTGGRNTSRGYGFITVSDRETADKMIDQLNGTQFGGRKISVEIAKGKQKNRSNRPPSRRDRYSRDRDRYSRRDRYDRRRRDNYDDYSPPRRSRRYDYDDYSPRRRDDYDDRSYRRDDRKRRGRYD</sequence>
<reference evidence="5 6" key="1">
    <citation type="submission" date="2024-04" db="EMBL/GenBank/DDBJ databases">
        <title>Tritrichomonas musculus Genome.</title>
        <authorList>
            <person name="Alves-Ferreira E."/>
            <person name="Grigg M."/>
            <person name="Lorenzi H."/>
            <person name="Galac M."/>
        </authorList>
    </citation>
    <scope>NUCLEOTIDE SEQUENCE [LARGE SCALE GENOMIC DNA]</scope>
    <source>
        <strain evidence="5 6">EAF2021</strain>
    </source>
</reference>
<evidence type="ECO:0000259" key="4">
    <source>
        <dbReference type="PROSITE" id="PS50102"/>
    </source>
</evidence>
<feature type="domain" description="RRM" evidence="4">
    <location>
        <begin position="55"/>
        <end position="133"/>
    </location>
</feature>
<name>A0ABR2JUZ8_9EUKA</name>
<evidence type="ECO:0000313" key="5">
    <source>
        <dbReference type="EMBL" id="KAK8882640.1"/>
    </source>
</evidence>
<comment type="caution">
    <text evidence="5">The sequence shown here is derived from an EMBL/GenBank/DDBJ whole genome shotgun (WGS) entry which is preliminary data.</text>
</comment>
<dbReference type="PANTHER" id="PTHR48025:SF1">
    <property type="entry name" value="RRM DOMAIN-CONTAINING PROTEIN"/>
    <property type="match status" value="1"/>
</dbReference>
<dbReference type="PROSITE" id="PS50102">
    <property type="entry name" value="RRM"/>
    <property type="match status" value="1"/>
</dbReference>
<evidence type="ECO:0000256" key="3">
    <source>
        <dbReference type="SAM" id="MobiDB-lite"/>
    </source>
</evidence>
<dbReference type="InterPro" id="IPR035979">
    <property type="entry name" value="RBD_domain_sf"/>
</dbReference>
<dbReference type="InterPro" id="IPR050502">
    <property type="entry name" value="Euk_RNA-bind_prot"/>
</dbReference>
<protein>
    <recommendedName>
        <fullName evidence="4">RRM domain-containing protein</fullName>
    </recommendedName>
</protein>
<dbReference type="EMBL" id="JAPFFF010000009">
    <property type="protein sequence ID" value="KAK8882640.1"/>
    <property type="molecule type" value="Genomic_DNA"/>
</dbReference>
<feature type="region of interest" description="Disordered" evidence="3">
    <location>
        <begin position="124"/>
        <end position="212"/>
    </location>
</feature>
<keyword evidence="6" id="KW-1185">Reference proteome</keyword>
<proteinExistence type="predicted"/>
<dbReference type="InterPro" id="IPR000504">
    <property type="entry name" value="RRM_dom"/>
</dbReference>
<dbReference type="SUPFAM" id="SSF54928">
    <property type="entry name" value="RNA-binding domain, RBD"/>
    <property type="match status" value="1"/>
</dbReference>
<dbReference type="InterPro" id="IPR012677">
    <property type="entry name" value="Nucleotide-bd_a/b_plait_sf"/>
</dbReference>
<evidence type="ECO:0000256" key="1">
    <source>
        <dbReference type="ARBA" id="ARBA00022884"/>
    </source>
</evidence>
<feature type="compositionally biased region" description="Basic and acidic residues" evidence="3">
    <location>
        <begin position="144"/>
        <end position="170"/>
    </location>
</feature>
<gene>
    <name evidence="5" type="ORF">M9Y10_045282</name>
</gene>
<evidence type="ECO:0000256" key="2">
    <source>
        <dbReference type="PROSITE-ProRule" id="PRU00176"/>
    </source>
</evidence>
<dbReference type="PANTHER" id="PTHR48025">
    <property type="entry name" value="OS02G0815200 PROTEIN"/>
    <property type="match status" value="1"/>
</dbReference>
<dbReference type="SMART" id="SM00360">
    <property type="entry name" value="RRM"/>
    <property type="match status" value="1"/>
</dbReference>
<organism evidence="5 6">
    <name type="scientific">Tritrichomonas musculus</name>
    <dbReference type="NCBI Taxonomy" id="1915356"/>
    <lineage>
        <taxon>Eukaryota</taxon>
        <taxon>Metamonada</taxon>
        <taxon>Parabasalia</taxon>
        <taxon>Tritrichomonadida</taxon>
        <taxon>Tritrichomonadidae</taxon>
        <taxon>Tritrichomonas</taxon>
    </lineage>
</organism>
<keyword evidence="1 2" id="KW-0694">RNA-binding</keyword>